<evidence type="ECO:0000313" key="4">
    <source>
        <dbReference type="EMBL" id="KAK8981710.1"/>
    </source>
</evidence>
<feature type="region of interest" description="Disordered" evidence="2">
    <location>
        <begin position="1"/>
        <end position="32"/>
    </location>
</feature>
<dbReference type="InterPro" id="IPR009071">
    <property type="entry name" value="HMG_box_dom"/>
</dbReference>
<evidence type="ECO:0000256" key="2">
    <source>
        <dbReference type="SAM" id="MobiDB-lite"/>
    </source>
</evidence>
<dbReference type="PROSITE" id="PS50118">
    <property type="entry name" value="HMG_BOX_2"/>
    <property type="match status" value="1"/>
</dbReference>
<dbReference type="InterPro" id="IPR036910">
    <property type="entry name" value="HMG_box_dom_sf"/>
</dbReference>
<evidence type="ECO:0000259" key="3">
    <source>
        <dbReference type="PROSITE" id="PS50118"/>
    </source>
</evidence>
<feature type="compositionally biased region" description="Basic and acidic residues" evidence="2">
    <location>
        <begin position="75"/>
        <end position="90"/>
    </location>
</feature>
<evidence type="ECO:0000313" key="5">
    <source>
        <dbReference type="Proteomes" id="UP001396334"/>
    </source>
</evidence>
<accession>A0ABR2NZZ4</accession>
<dbReference type="PANTHER" id="PTHR47658">
    <property type="entry name" value="HIGH MOBILITY GROUP B PROTEIN 12-RELATED"/>
    <property type="match status" value="1"/>
</dbReference>
<comment type="caution">
    <text evidence="4">The sequence shown here is derived from an EMBL/GenBank/DDBJ whole genome shotgun (WGS) entry which is preliminary data.</text>
</comment>
<dbReference type="EMBL" id="JBBPBN010000089">
    <property type="protein sequence ID" value="KAK8981710.1"/>
    <property type="molecule type" value="Genomic_DNA"/>
</dbReference>
<dbReference type="CDD" id="cd22005">
    <property type="entry name" value="HMG-box_AtHMGB1-like"/>
    <property type="match status" value="1"/>
</dbReference>
<dbReference type="SUPFAM" id="SSF47095">
    <property type="entry name" value="HMG-box"/>
    <property type="match status" value="1"/>
</dbReference>
<sequence length="295" mass="32556">MAGGSKSNPPKPRKRVDAASTAAPPTGSLVRAKDGSAFAKCDECNKTVPVALINMHSCSLEAKIKMNLEAQVIEKPAEAKKKPLERKKPSTTEPNPKKLKKLKKGKDPNAPKRPPTAFFLFMGDFRKSYKEANPDAKGVTGVAKEGGEKWKSMSDEEKKCYIDKAAELKAEYEKLLEEGKNGDNQNEEEEGVSSDKETPAAEKEAEEEVLDDYYREVVEILNGSSGALDGSSLVSAIVELLLRNWIVRCYHVFRECNMVADKLAYVRCSYSLIATEWSTSPPPLIDLVHKEMSNS</sequence>
<feature type="compositionally biased region" description="Basic and acidic residues" evidence="2">
    <location>
        <begin position="193"/>
        <end position="203"/>
    </location>
</feature>
<gene>
    <name evidence="4" type="ORF">V6N11_028117</name>
</gene>
<reference evidence="4 5" key="1">
    <citation type="journal article" date="2024" name="G3 (Bethesda)">
        <title>Genome assembly of Hibiscus sabdariffa L. provides insights into metabolisms of medicinal natural products.</title>
        <authorList>
            <person name="Kim T."/>
        </authorList>
    </citation>
    <scope>NUCLEOTIDE SEQUENCE [LARGE SCALE GENOMIC DNA]</scope>
    <source>
        <strain evidence="4">TK-2024</strain>
        <tissue evidence="4">Old leaves</tissue>
    </source>
</reference>
<name>A0ABR2NZZ4_9ROSI</name>
<feature type="region of interest" description="Disordered" evidence="2">
    <location>
        <begin position="177"/>
        <end position="208"/>
    </location>
</feature>
<dbReference type="Pfam" id="PF00505">
    <property type="entry name" value="HMG_box"/>
    <property type="match status" value="1"/>
</dbReference>
<keyword evidence="1" id="KW-0238">DNA-binding</keyword>
<dbReference type="Gene3D" id="1.10.30.10">
    <property type="entry name" value="High mobility group box domain"/>
    <property type="match status" value="1"/>
</dbReference>
<feature type="domain" description="HMG box" evidence="3">
    <location>
        <begin position="111"/>
        <end position="180"/>
    </location>
</feature>
<dbReference type="PANTHER" id="PTHR47658:SF1">
    <property type="entry name" value="MEIOSIS INITIATOR PROTEIN"/>
    <property type="match status" value="1"/>
</dbReference>
<dbReference type="SMART" id="SM00398">
    <property type="entry name" value="HMG"/>
    <property type="match status" value="1"/>
</dbReference>
<keyword evidence="5" id="KW-1185">Reference proteome</keyword>
<dbReference type="Proteomes" id="UP001396334">
    <property type="component" value="Unassembled WGS sequence"/>
</dbReference>
<organism evidence="4 5">
    <name type="scientific">Hibiscus sabdariffa</name>
    <name type="common">roselle</name>
    <dbReference type="NCBI Taxonomy" id="183260"/>
    <lineage>
        <taxon>Eukaryota</taxon>
        <taxon>Viridiplantae</taxon>
        <taxon>Streptophyta</taxon>
        <taxon>Embryophyta</taxon>
        <taxon>Tracheophyta</taxon>
        <taxon>Spermatophyta</taxon>
        <taxon>Magnoliopsida</taxon>
        <taxon>eudicotyledons</taxon>
        <taxon>Gunneridae</taxon>
        <taxon>Pentapetalae</taxon>
        <taxon>rosids</taxon>
        <taxon>malvids</taxon>
        <taxon>Malvales</taxon>
        <taxon>Malvaceae</taxon>
        <taxon>Malvoideae</taxon>
        <taxon>Hibiscus</taxon>
    </lineage>
</organism>
<keyword evidence="1" id="KW-0539">Nucleus</keyword>
<proteinExistence type="predicted"/>
<feature type="region of interest" description="Disordered" evidence="2">
    <location>
        <begin position="75"/>
        <end position="115"/>
    </location>
</feature>
<evidence type="ECO:0000256" key="1">
    <source>
        <dbReference type="PROSITE-ProRule" id="PRU00267"/>
    </source>
</evidence>
<feature type="DNA-binding region" description="HMG box" evidence="1">
    <location>
        <begin position="111"/>
        <end position="180"/>
    </location>
</feature>
<protein>
    <recommendedName>
        <fullName evidence="3">HMG box domain-containing protein</fullName>
    </recommendedName>
</protein>